<reference evidence="5" key="1">
    <citation type="journal article" date="2014" name="Proc. Natl. Acad. Sci. U.S.A.">
        <title>Extensive sampling of basidiomycete genomes demonstrates inadequacy of the white-rot/brown-rot paradigm for wood decay fungi.</title>
        <authorList>
            <person name="Riley R."/>
            <person name="Salamov A.A."/>
            <person name="Brown D.W."/>
            <person name="Nagy L.G."/>
            <person name="Floudas D."/>
            <person name="Held B.W."/>
            <person name="Levasseur A."/>
            <person name="Lombard V."/>
            <person name="Morin E."/>
            <person name="Otillar R."/>
            <person name="Lindquist E.A."/>
            <person name="Sun H."/>
            <person name="LaButti K.M."/>
            <person name="Schmutz J."/>
            <person name="Jabbour D."/>
            <person name="Luo H."/>
            <person name="Baker S.E."/>
            <person name="Pisabarro A.G."/>
            <person name="Walton J.D."/>
            <person name="Blanchette R.A."/>
            <person name="Henrissat B."/>
            <person name="Martin F."/>
            <person name="Cullen D."/>
            <person name="Hibbett D.S."/>
            <person name="Grigoriev I.V."/>
        </authorList>
    </citation>
    <scope>NUCLEOTIDE SEQUENCE [LARGE SCALE GENOMIC DNA]</scope>
    <source>
        <strain evidence="5">FD-172 SS1</strain>
    </source>
</reference>
<dbReference type="STRING" id="930990.A0A067MQZ2"/>
<keyword evidence="5" id="KW-1185">Reference proteome</keyword>
<dbReference type="InterPro" id="IPR019956">
    <property type="entry name" value="Ubiquitin_dom"/>
</dbReference>
<evidence type="ECO:0000256" key="1">
    <source>
        <dbReference type="SAM" id="MobiDB-lite"/>
    </source>
</evidence>
<dbReference type="CDD" id="cd14399">
    <property type="entry name" value="UBA_PLICs"/>
    <property type="match status" value="1"/>
</dbReference>
<sequence length="406" mass="40642">MSSDSPTEPQSQDITINIKGPSELKLSITISPEKTVRDLKVAIAERSDAEADRQRLIYSGKVLKDEEPLSMYKIQSNHTIHMVKGAARPSGAGASASTASSTQPLPSMQAGQNPTDPLTLLNGPMGHGVMAGFNPFAGMGVNANDPNMMQGMLDSPQFLQQMSTMMANPGIMDQLIQSDPNLRNMAPFMRQMLQSDEFRQRLANPEFLRQMFQMSQAMRSAGMMPGAGAGMFGGGAPAAGGGAPNANSGNLFEQAAATGAGAGGGGPAAGGLGGNPFASLFGGGAWPAAGGAAPGGAAGAEGAAGGGAGGNASPFGMIDPNLISQLLGAPGGLGGGGGFGGLGGDFGAAASTPAAGGPPPEERFQVQLQQLNEMGFTNASQNIRALLATGGNVHAAIEYILGGGGL</sequence>
<dbReference type="InParanoid" id="A0A067MQZ2"/>
<dbReference type="Pfam" id="PF00627">
    <property type="entry name" value="UBA"/>
    <property type="match status" value="1"/>
</dbReference>
<dbReference type="FunCoup" id="A0A067MQZ2">
    <property type="interactions" value="421"/>
</dbReference>
<dbReference type="GO" id="GO:0031593">
    <property type="term" value="F:polyubiquitin modification-dependent protein binding"/>
    <property type="evidence" value="ECO:0007669"/>
    <property type="project" value="TreeGrafter"/>
</dbReference>
<evidence type="ECO:0000259" key="2">
    <source>
        <dbReference type="PROSITE" id="PS50030"/>
    </source>
</evidence>
<protein>
    <recommendedName>
        <fullName evidence="6">UBA domain-containing protein</fullName>
    </recommendedName>
</protein>
<dbReference type="Pfam" id="PF00240">
    <property type="entry name" value="ubiquitin"/>
    <property type="match status" value="1"/>
</dbReference>
<dbReference type="AlphaFoldDB" id="A0A067MQZ2"/>
<dbReference type="SMART" id="SM00165">
    <property type="entry name" value="UBA"/>
    <property type="match status" value="1"/>
</dbReference>
<feature type="domain" description="Ubiquitin-like" evidence="3">
    <location>
        <begin position="14"/>
        <end position="83"/>
    </location>
</feature>
<dbReference type="InterPro" id="IPR029071">
    <property type="entry name" value="Ubiquitin-like_domsf"/>
</dbReference>
<dbReference type="PANTHER" id="PTHR10677">
    <property type="entry name" value="UBIQUILIN"/>
    <property type="match status" value="1"/>
</dbReference>
<dbReference type="InterPro" id="IPR006636">
    <property type="entry name" value="STI1_HS-bd"/>
</dbReference>
<dbReference type="OrthoDB" id="267397at2759"/>
<dbReference type="Proteomes" id="UP000027195">
    <property type="component" value="Unassembled WGS sequence"/>
</dbReference>
<dbReference type="CDD" id="cd16106">
    <property type="entry name" value="Ubl_Dsk2p_like"/>
    <property type="match status" value="1"/>
</dbReference>
<dbReference type="PRINTS" id="PR00348">
    <property type="entry name" value="UBIQUITIN"/>
</dbReference>
<feature type="region of interest" description="Disordered" evidence="1">
    <location>
        <begin position="86"/>
        <end position="117"/>
    </location>
</feature>
<dbReference type="SUPFAM" id="SSF54236">
    <property type="entry name" value="Ubiquitin-like"/>
    <property type="match status" value="1"/>
</dbReference>
<dbReference type="SMART" id="SM00727">
    <property type="entry name" value="STI1"/>
    <property type="match status" value="2"/>
</dbReference>
<evidence type="ECO:0000259" key="3">
    <source>
        <dbReference type="PROSITE" id="PS50053"/>
    </source>
</evidence>
<dbReference type="EMBL" id="KL198022">
    <property type="protein sequence ID" value="KDQ18158.1"/>
    <property type="molecule type" value="Genomic_DNA"/>
</dbReference>
<dbReference type="PANTHER" id="PTHR10677:SF3">
    <property type="entry name" value="FI07626P-RELATED"/>
    <property type="match status" value="1"/>
</dbReference>
<accession>A0A067MQZ2</accession>
<name>A0A067MQZ2_BOTB1</name>
<organism evidence="4 5">
    <name type="scientific">Botryobasidium botryosum (strain FD-172 SS1)</name>
    <dbReference type="NCBI Taxonomy" id="930990"/>
    <lineage>
        <taxon>Eukaryota</taxon>
        <taxon>Fungi</taxon>
        <taxon>Dikarya</taxon>
        <taxon>Basidiomycota</taxon>
        <taxon>Agaricomycotina</taxon>
        <taxon>Agaricomycetes</taxon>
        <taxon>Cantharellales</taxon>
        <taxon>Botryobasidiaceae</taxon>
        <taxon>Botryobasidium</taxon>
    </lineage>
</organism>
<feature type="compositionally biased region" description="Low complexity" evidence="1">
    <location>
        <begin position="86"/>
        <end position="107"/>
    </location>
</feature>
<dbReference type="Gene3D" id="3.10.20.90">
    <property type="entry name" value="Phosphatidylinositol 3-kinase Catalytic Subunit, Chain A, domain 1"/>
    <property type="match status" value="1"/>
</dbReference>
<feature type="domain" description="UBA" evidence="2">
    <location>
        <begin position="359"/>
        <end position="403"/>
    </location>
</feature>
<proteinExistence type="predicted"/>
<dbReference type="PROSITE" id="PS50030">
    <property type="entry name" value="UBA"/>
    <property type="match status" value="1"/>
</dbReference>
<dbReference type="HOGENOM" id="CLU_024293_0_1_1"/>
<dbReference type="SMART" id="SM00213">
    <property type="entry name" value="UBQ"/>
    <property type="match status" value="1"/>
</dbReference>
<dbReference type="PROSITE" id="PS50053">
    <property type="entry name" value="UBIQUITIN_2"/>
    <property type="match status" value="1"/>
</dbReference>
<evidence type="ECO:0000313" key="5">
    <source>
        <dbReference type="Proteomes" id="UP000027195"/>
    </source>
</evidence>
<dbReference type="InterPro" id="IPR000626">
    <property type="entry name" value="Ubiquitin-like_dom"/>
</dbReference>
<dbReference type="Pfam" id="PF23195">
    <property type="entry name" value="UBQLN1"/>
    <property type="match status" value="1"/>
</dbReference>
<dbReference type="GO" id="GO:0006511">
    <property type="term" value="P:ubiquitin-dependent protein catabolic process"/>
    <property type="evidence" value="ECO:0007669"/>
    <property type="project" value="TreeGrafter"/>
</dbReference>
<dbReference type="InterPro" id="IPR009060">
    <property type="entry name" value="UBA-like_sf"/>
</dbReference>
<dbReference type="FunFam" id="1.10.8.10:FF:000079">
    <property type="entry name" value="Ubiquitin family protein"/>
    <property type="match status" value="1"/>
</dbReference>
<dbReference type="SUPFAM" id="SSF46934">
    <property type="entry name" value="UBA-like"/>
    <property type="match status" value="1"/>
</dbReference>
<evidence type="ECO:0000313" key="4">
    <source>
        <dbReference type="EMBL" id="KDQ18158.1"/>
    </source>
</evidence>
<dbReference type="InterPro" id="IPR015496">
    <property type="entry name" value="Ubiquilin"/>
</dbReference>
<gene>
    <name evidence="4" type="ORF">BOTBODRAFT_29496</name>
</gene>
<dbReference type="InterPro" id="IPR015940">
    <property type="entry name" value="UBA"/>
</dbReference>
<dbReference type="Gene3D" id="1.10.8.10">
    <property type="entry name" value="DNA helicase RuvA subunit, C-terminal domain"/>
    <property type="match status" value="1"/>
</dbReference>
<evidence type="ECO:0008006" key="6">
    <source>
        <dbReference type="Google" id="ProtNLM"/>
    </source>
</evidence>
<dbReference type="GO" id="GO:0005829">
    <property type="term" value="C:cytosol"/>
    <property type="evidence" value="ECO:0007669"/>
    <property type="project" value="TreeGrafter"/>
</dbReference>